<dbReference type="GO" id="GO:0032259">
    <property type="term" value="P:methylation"/>
    <property type="evidence" value="ECO:0007669"/>
    <property type="project" value="UniProtKB-KW"/>
</dbReference>
<dbReference type="GO" id="GO:0005739">
    <property type="term" value="C:mitochondrion"/>
    <property type="evidence" value="ECO:0007669"/>
    <property type="project" value="TreeGrafter"/>
</dbReference>
<evidence type="ECO:0000256" key="3">
    <source>
        <dbReference type="ARBA" id="ARBA00022688"/>
    </source>
</evidence>
<dbReference type="SUPFAM" id="SSF53335">
    <property type="entry name" value="S-adenosyl-L-methionine-dependent methyltransferases"/>
    <property type="match status" value="1"/>
</dbReference>
<dbReference type="Pfam" id="PF08241">
    <property type="entry name" value="Methyltransf_11"/>
    <property type="match status" value="1"/>
</dbReference>
<dbReference type="EC" id="2.1.1.64" evidence="6"/>
<evidence type="ECO:0000256" key="4">
    <source>
        <dbReference type="ARBA" id="ARBA00022691"/>
    </source>
</evidence>
<gene>
    <name evidence="6" type="ORF">RIEGSTA812A_PEG_629</name>
</gene>
<dbReference type="PANTHER" id="PTHR43464">
    <property type="entry name" value="METHYLTRANSFERASE"/>
    <property type="match status" value="1"/>
</dbReference>
<keyword evidence="6" id="KW-0830">Ubiquinone</keyword>
<dbReference type="HAMAP" id="MF_00472">
    <property type="entry name" value="UbiG"/>
    <property type="match status" value="1"/>
</dbReference>
<evidence type="ECO:0000259" key="5">
    <source>
        <dbReference type="Pfam" id="PF08241"/>
    </source>
</evidence>
<protein>
    <submittedName>
        <fullName evidence="6">3-demethylubiquinone-9 3-methyltransferase</fullName>
        <ecNumber evidence="6">2.1.1.64</ecNumber>
    </submittedName>
</protein>
<evidence type="ECO:0000256" key="2">
    <source>
        <dbReference type="ARBA" id="ARBA00022679"/>
    </source>
</evidence>
<sequence length="300" mass="32281">MTILAALRAVLSDSPQKDTSTTNRQVTLRGGTTVAESELAKFGAMAGSWWNPDGEFRPLHALNPIRIRYIRDELAAHFGRDIKARQPFCGLSLLDIGCGGGLLAEPMARLGFSVTGIDALEKNIQVAKIHAAGAGLSITYHCTTVEYLSAQGSPAFDAVLNMEVVEHVAKQSLFLSTAATLVAPGGMMVVATLNRTLQSLLLAKICAEYILRWLPIGTHDWQRFVLPSELAAGLRQGGLTVRAIKGMSYAPFADTWRLSDDRNVNYFMVATRADGLNGKASKAKTKAAVLSGEPPRLLDS</sequence>
<dbReference type="InterPro" id="IPR013216">
    <property type="entry name" value="Methyltransf_11"/>
</dbReference>
<dbReference type="Gene3D" id="3.40.50.150">
    <property type="entry name" value="Vaccinia Virus protein VP39"/>
    <property type="match status" value="1"/>
</dbReference>
<dbReference type="GO" id="GO:0061542">
    <property type="term" value="F:3-demethylubiquinol 3-O-methyltransferase activity"/>
    <property type="evidence" value="ECO:0007669"/>
    <property type="project" value="UniProtKB-EC"/>
</dbReference>
<keyword evidence="4" id="KW-0949">S-adenosyl-L-methionine</keyword>
<evidence type="ECO:0000313" key="6">
    <source>
        <dbReference type="EMBL" id="VBB69156.1"/>
    </source>
</evidence>
<dbReference type="EMBL" id="LR026963">
    <property type="protein sequence ID" value="VBB69156.1"/>
    <property type="molecule type" value="Genomic_DNA"/>
</dbReference>
<keyword evidence="1 6" id="KW-0489">Methyltransferase</keyword>
<name>A0A484H595_9ZZZZ</name>
<feature type="domain" description="Methyltransferase type 11" evidence="5">
    <location>
        <begin position="94"/>
        <end position="190"/>
    </location>
</feature>
<dbReference type="CDD" id="cd02440">
    <property type="entry name" value="AdoMet_MTases"/>
    <property type="match status" value="1"/>
</dbReference>
<dbReference type="AlphaFoldDB" id="A0A484H595"/>
<organism evidence="6">
    <name type="scientific">invertebrate metagenome</name>
    <dbReference type="NCBI Taxonomy" id="1711999"/>
    <lineage>
        <taxon>unclassified sequences</taxon>
        <taxon>metagenomes</taxon>
        <taxon>organismal metagenomes</taxon>
    </lineage>
</organism>
<keyword evidence="3" id="KW-0831">Ubiquinone biosynthesis</keyword>
<evidence type="ECO:0000256" key="1">
    <source>
        <dbReference type="ARBA" id="ARBA00022603"/>
    </source>
</evidence>
<dbReference type="PANTHER" id="PTHR43464:SF19">
    <property type="entry name" value="UBIQUINONE BIOSYNTHESIS O-METHYLTRANSFERASE, MITOCHONDRIAL"/>
    <property type="match status" value="1"/>
</dbReference>
<proteinExistence type="inferred from homology"/>
<dbReference type="InterPro" id="IPR010233">
    <property type="entry name" value="UbiG_MeTrfase"/>
</dbReference>
<keyword evidence="2 6" id="KW-0808">Transferase</keyword>
<dbReference type="InterPro" id="IPR029063">
    <property type="entry name" value="SAM-dependent_MTases_sf"/>
</dbReference>
<dbReference type="GO" id="GO:0010420">
    <property type="term" value="F:polyprenyldihydroxybenzoate methyltransferase activity"/>
    <property type="evidence" value="ECO:0007669"/>
    <property type="project" value="InterPro"/>
</dbReference>
<reference evidence="6" key="1">
    <citation type="submission" date="2018-10" db="EMBL/GenBank/DDBJ databases">
        <authorList>
            <person name="Gruber-Vodicka H."/>
            <person name="Jaeckle O."/>
        </authorList>
    </citation>
    <scope>NUCLEOTIDE SEQUENCE</scope>
</reference>
<dbReference type="NCBIfam" id="TIGR01983">
    <property type="entry name" value="UbiG"/>
    <property type="match status" value="1"/>
</dbReference>
<accession>A0A484H595</accession>